<feature type="region of interest" description="Disordered" evidence="1">
    <location>
        <begin position="47"/>
        <end position="107"/>
    </location>
</feature>
<feature type="region of interest" description="Disordered" evidence="1">
    <location>
        <begin position="494"/>
        <end position="551"/>
    </location>
</feature>
<proteinExistence type="predicted"/>
<evidence type="ECO:0000256" key="1">
    <source>
        <dbReference type="SAM" id="MobiDB-lite"/>
    </source>
</evidence>
<gene>
    <name evidence="2" type="ORF">WJX74_000577</name>
</gene>
<feature type="compositionally biased region" description="Polar residues" evidence="1">
    <location>
        <begin position="47"/>
        <end position="64"/>
    </location>
</feature>
<keyword evidence="3" id="KW-1185">Reference proteome</keyword>
<accession>A0AAW1QWP4</accession>
<sequence>MAGRTSSGRLGSGDMARKNSGSWFKKTFGSKKNVDGSVTAVDVANSHSYQPAQSFSEIRSTSPEKSFATPKAQQLQAEPVDSSEESHTPTAIAAVPETRPSRTLDDFKPSATEAAVDPEQLVMRAEQASHQAFSRAEQAAKLRRDGDLFTAKHEEASEKLRQAEAIREAAVTRERELSALHTQLELRSKQVSDANRYASLAEEEAKDRQTEAEAHIQTAQKLQLTSQELEILVQDKRTRVSSQEGNANSKFTDARKEEGKLSVKHAEVRQAEKELADAHAHHQIKLRELADAQMIVEQRTRVIVELREGYSNLENAMSTKLEEAQSRKRVAEVAKNEIKEITQKIVVAKEEARIAAELADKKAARAQVETERAQLKRADVADAARALDETRTLVTLKERERHEATEAATAISNKIAELEKEVANLGRMGAERYVAADKANAEYSRLQADAEHARRSQQRLYESANSPATPPRPAISNQEFTSKTVISQGPMITAPMANGYQQGGRVVKQTVHTSTGPMGGEPPLENGAGNGEWGGAVRSGEAMRTAEQRLQ</sequence>
<feature type="compositionally biased region" description="Polar residues" evidence="1">
    <location>
        <begin position="458"/>
        <end position="467"/>
    </location>
</feature>
<dbReference type="Proteomes" id="UP001438707">
    <property type="component" value="Unassembled WGS sequence"/>
</dbReference>
<evidence type="ECO:0000313" key="2">
    <source>
        <dbReference type="EMBL" id="KAK9825944.1"/>
    </source>
</evidence>
<evidence type="ECO:0008006" key="4">
    <source>
        <dbReference type="Google" id="ProtNLM"/>
    </source>
</evidence>
<evidence type="ECO:0000313" key="3">
    <source>
        <dbReference type="Proteomes" id="UP001438707"/>
    </source>
</evidence>
<dbReference type="EMBL" id="JALJOS010000022">
    <property type="protein sequence ID" value="KAK9825944.1"/>
    <property type="molecule type" value="Genomic_DNA"/>
</dbReference>
<reference evidence="2 3" key="1">
    <citation type="journal article" date="2024" name="Nat. Commun.">
        <title>Phylogenomics reveals the evolutionary origins of lichenization in chlorophyte algae.</title>
        <authorList>
            <person name="Puginier C."/>
            <person name="Libourel C."/>
            <person name="Otte J."/>
            <person name="Skaloud P."/>
            <person name="Haon M."/>
            <person name="Grisel S."/>
            <person name="Petersen M."/>
            <person name="Berrin J.G."/>
            <person name="Delaux P.M."/>
            <person name="Dal Grande F."/>
            <person name="Keller J."/>
        </authorList>
    </citation>
    <scope>NUCLEOTIDE SEQUENCE [LARGE SCALE GENOMIC DNA]</scope>
    <source>
        <strain evidence="2 3">SAG 2145</strain>
    </source>
</reference>
<name>A0AAW1QWP4_9CHLO</name>
<feature type="region of interest" description="Disordered" evidence="1">
    <location>
        <begin position="1"/>
        <end position="30"/>
    </location>
</feature>
<comment type="caution">
    <text evidence="2">The sequence shown here is derived from an EMBL/GenBank/DDBJ whole genome shotgun (WGS) entry which is preliminary data.</text>
</comment>
<organism evidence="2 3">
    <name type="scientific">Apatococcus lobatus</name>
    <dbReference type="NCBI Taxonomy" id="904363"/>
    <lineage>
        <taxon>Eukaryota</taxon>
        <taxon>Viridiplantae</taxon>
        <taxon>Chlorophyta</taxon>
        <taxon>core chlorophytes</taxon>
        <taxon>Trebouxiophyceae</taxon>
        <taxon>Chlorellales</taxon>
        <taxon>Chlorellaceae</taxon>
        <taxon>Apatococcus</taxon>
    </lineage>
</organism>
<feature type="region of interest" description="Disordered" evidence="1">
    <location>
        <begin position="448"/>
        <end position="479"/>
    </location>
</feature>
<dbReference type="AlphaFoldDB" id="A0AAW1QWP4"/>
<protein>
    <recommendedName>
        <fullName evidence="4">Paramyosin</fullName>
    </recommendedName>
</protein>